<feature type="compositionally biased region" description="Low complexity" evidence="6">
    <location>
        <begin position="137"/>
        <end position="150"/>
    </location>
</feature>
<dbReference type="Pfam" id="PF00069">
    <property type="entry name" value="Pkinase"/>
    <property type="match status" value="1"/>
</dbReference>
<keyword evidence="3" id="KW-0547">Nucleotide-binding</keyword>
<name>A0A196SGP8_BLAHN</name>
<dbReference type="InterPro" id="IPR008271">
    <property type="entry name" value="Ser/Thr_kinase_AS"/>
</dbReference>
<dbReference type="PANTHER" id="PTHR24058">
    <property type="entry name" value="DUAL SPECIFICITY PROTEIN KINASE"/>
    <property type="match status" value="1"/>
</dbReference>
<dbReference type="SMART" id="SM00220">
    <property type="entry name" value="S_TKc"/>
    <property type="match status" value="1"/>
</dbReference>
<dbReference type="InterPro" id="IPR011009">
    <property type="entry name" value="Kinase-like_dom_sf"/>
</dbReference>
<keyword evidence="1" id="KW-0723">Serine/threonine-protein kinase</keyword>
<protein>
    <submittedName>
        <fullName evidence="8">Protein kinase domain containing protein</fullName>
    </submittedName>
</protein>
<feature type="compositionally biased region" description="Polar residues" evidence="6">
    <location>
        <begin position="163"/>
        <end position="173"/>
    </location>
</feature>
<dbReference type="Proteomes" id="UP000078348">
    <property type="component" value="Unassembled WGS sequence"/>
</dbReference>
<dbReference type="InterPro" id="IPR050494">
    <property type="entry name" value="Ser_Thr_dual-spec_kinase"/>
</dbReference>
<accession>A0A196SGP8</accession>
<sequence length="599" mass="67615">MESPSKSIHESEPSLREADSPLSEEEANPSASTKESVEVYLFRLIMQMLQAGAVDKSKLTPNLQKQVDVMESIRQNMEDTSSSDESRSDLSSDEYTHFPIENELEAYFLNRKKLKQEFGQQEYNPVSSDVSDFSITDVSDSGSSDPSLLSDADDIFSPEEETNSQQPIPSDNESIQSQLSSASTIQSQLSSTSSSSNSQLFDKAAKSPSLDIQSTFVKQCLNRVGNENVIPSVFDPNNRGVDFFLLPIFYTPQLCGSAPDTSLRITTNQYIADRYLILSELGSATFSITVKCVDMRGDASKHLCLKIIKNGDLFLEQSLDEIRVLRYLNKLKGFEAAHLLRLHDFFFNKQHLMIVTELLQQSLYDVTRLLDDRPQLPPFFTLARVRVILKQILEALEFIHSHNIVHCDLKPENILFQDVQRAQIKLVDFGGSNFITSLKSLSPRQLYIQSRSYRAPEIILGTDVDERIDMWSLGCIAAELYTHRLLFDNSSVANLLTSASALLEPVPECLLLMAGVKVLQSEGRFFVALKKGGVWDIDPPHVSLERELGTTDPDFVDFVRKLLRWDPNQRLTASQALQHPFIAHERPCEPYPHDISHYY</sequence>
<dbReference type="Gene3D" id="3.30.200.20">
    <property type="entry name" value="Phosphorylase Kinase, domain 1"/>
    <property type="match status" value="1"/>
</dbReference>
<dbReference type="OrthoDB" id="9332038at2759"/>
<reference evidence="8 9" key="1">
    <citation type="submission" date="2016-05" db="EMBL/GenBank/DDBJ databases">
        <title>Nuclear genome of Blastocystis sp. subtype 1 NandII.</title>
        <authorList>
            <person name="Gentekaki E."/>
            <person name="Curtis B."/>
            <person name="Stairs C."/>
            <person name="Eme L."/>
            <person name="Herman E."/>
            <person name="Klimes V."/>
            <person name="Arias M.C."/>
            <person name="Elias M."/>
            <person name="Hilliou F."/>
            <person name="Klute M."/>
            <person name="Malik S.-B."/>
            <person name="Pightling A."/>
            <person name="Rachubinski R."/>
            <person name="Salas D."/>
            <person name="Schlacht A."/>
            <person name="Suga H."/>
            <person name="Archibald J."/>
            <person name="Ball S.G."/>
            <person name="Clark G."/>
            <person name="Dacks J."/>
            <person name="Van Der Giezen M."/>
            <person name="Tsaousis A."/>
            <person name="Roger A."/>
        </authorList>
    </citation>
    <scope>NUCLEOTIDE SEQUENCE [LARGE SCALE GENOMIC DNA]</scope>
    <source>
        <strain evidence="9">ATCC 50177 / NandII</strain>
    </source>
</reference>
<gene>
    <name evidence="8" type="ORF">AV274_3120</name>
</gene>
<evidence type="ECO:0000256" key="5">
    <source>
        <dbReference type="ARBA" id="ARBA00022840"/>
    </source>
</evidence>
<feature type="compositionally biased region" description="Low complexity" evidence="6">
    <location>
        <begin position="174"/>
        <end position="199"/>
    </location>
</feature>
<dbReference type="SUPFAM" id="SSF56112">
    <property type="entry name" value="Protein kinase-like (PK-like)"/>
    <property type="match status" value="1"/>
</dbReference>
<evidence type="ECO:0000256" key="1">
    <source>
        <dbReference type="ARBA" id="ARBA00022527"/>
    </source>
</evidence>
<keyword evidence="4 8" id="KW-0418">Kinase</keyword>
<evidence type="ECO:0000313" key="9">
    <source>
        <dbReference type="Proteomes" id="UP000078348"/>
    </source>
</evidence>
<evidence type="ECO:0000256" key="6">
    <source>
        <dbReference type="SAM" id="MobiDB-lite"/>
    </source>
</evidence>
<feature type="compositionally biased region" description="Acidic residues" evidence="6">
    <location>
        <begin position="151"/>
        <end position="162"/>
    </location>
</feature>
<dbReference type="InterPro" id="IPR000719">
    <property type="entry name" value="Prot_kinase_dom"/>
</dbReference>
<feature type="region of interest" description="Disordered" evidence="6">
    <location>
        <begin position="1"/>
        <end position="34"/>
    </location>
</feature>
<feature type="compositionally biased region" description="Basic and acidic residues" evidence="6">
    <location>
        <begin position="7"/>
        <end position="19"/>
    </location>
</feature>
<comment type="caution">
    <text evidence="8">The sequence shown here is derived from an EMBL/GenBank/DDBJ whole genome shotgun (WGS) entry which is preliminary data.</text>
</comment>
<evidence type="ECO:0000256" key="4">
    <source>
        <dbReference type="ARBA" id="ARBA00022777"/>
    </source>
</evidence>
<dbReference type="Gene3D" id="1.10.510.10">
    <property type="entry name" value="Transferase(Phosphotransferase) domain 1"/>
    <property type="match status" value="1"/>
</dbReference>
<organism evidence="8 9">
    <name type="scientific">Blastocystis sp. subtype 1 (strain ATCC 50177 / NandII)</name>
    <dbReference type="NCBI Taxonomy" id="478820"/>
    <lineage>
        <taxon>Eukaryota</taxon>
        <taxon>Sar</taxon>
        <taxon>Stramenopiles</taxon>
        <taxon>Bigyra</taxon>
        <taxon>Opalozoa</taxon>
        <taxon>Opalinata</taxon>
        <taxon>Blastocystidae</taxon>
        <taxon>Blastocystis</taxon>
    </lineage>
</organism>
<dbReference type="PANTHER" id="PTHR24058:SF124">
    <property type="entry name" value="PROTEIN KINASE SUPERFAMILY PROTEIN"/>
    <property type="match status" value="1"/>
</dbReference>
<feature type="compositionally biased region" description="Polar residues" evidence="6">
    <location>
        <begin position="122"/>
        <end position="136"/>
    </location>
</feature>
<dbReference type="AlphaFoldDB" id="A0A196SGP8"/>
<dbReference type="GO" id="GO:0004674">
    <property type="term" value="F:protein serine/threonine kinase activity"/>
    <property type="evidence" value="ECO:0007669"/>
    <property type="project" value="UniProtKB-KW"/>
</dbReference>
<evidence type="ECO:0000256" key="2">
    <source>
        <dbReference type="ARBA" id="ARBA00022679"/>
    </source>
</evidence>
<evidence type="ECO:0000313" key="8">
    <source>
        <dbReference type="EMBL" id="OAO15134.1"/>
    </source>
</evidence>
<evidence type="ECO:0000259" key="7">
    <source>
        <dbReference type="PROSITE" id="PS50011"/>
    </source>
</evidence>
<feature type="region of interest" description="Disordered" evidence="6">
    <location>
        <begin position="122"/>
        <end position="200"/>
    </location>
</feature>
<dbReference type="PROSITE" id="PS00108">
    <property type="entry name" value="PROTEIN_KINASE_ST"/>
    <property type="match status" value="1"/>
</dbReference>
<evidence type="ECO:0000256" key="3">
    <source>
        <dbReference type="ARBA" id="ARBA00022741"/>
    </source>
</evidence>
<dbReference type="STRING" id="478820.A0A196SGP8"/>
<feature type="domain" description="Protein kinase" evidence="7">
    <location>
        <begin position="275"/>
        <end position="582"/>
    </location>
</feature>
<proteinExistence type="predicted"/>
<keyword evidence="9" id="KW-1185">Reference proteome</keyword>
<dbReference type="EMBL" id="LXWW01000168">
    <property type="protein sequence ID" value="OAO15134.1"/>
    <property type="molecule type" value="Genomic_DNA"/>
</dbReference>
<dbReference type="PROSITE" id="PS50011">
    <property type="entry name" value="PROTEIN_KINASE_DOM"/>
    <property type="match status" value="1"/>
</dbReference>
<dbReference type="GO" id="GO:0005524">
    <property type="term" value="F:ATP binding"/>
    <property type="evidence" value="ECO:0007669"/>
    <property type="project" value="UniProtKB-KW"/>
</dbReference>
<keyword evidence="2" id="KW-0808">Transferase</keyword>
<keyword evidence="5" id="KW-0067">ATP-binding</keyword>